<feature type="signal peptide" evidence="2">
    <location>
        <begin position="1"/>
        <end position="24"/>
    </location>
</feature>
<evidence type="ECO:0000313" key="4">
    <source>
        <dbReference type="EMBL" id="MBL0718569.1"/>
    </source>
</evidence>
<dbReference type="RefSeq" id="WP_201823355.1">
    <property type="nucleotide sequence ID" value="NZ_JAERRA010000001.1"/>
</dbReference>
<evidence type="ECO:0000313" key="5">
    <source>
        <dbReference type="Proteomes" id="UP000643207"/>
    </source>
</evidence>
<dbReference type="EMBL" id="JAERRA010000001">
    <property type="protein sequence ID" value="MBL0718569.1"/>
    <property type="molecule type" value="Genomic_DNA"/>
</dbReference>
<sequence length="215" mass="22591">MNTRLRSLLLSTLGAATLAASLSACVPLMVGGAVGTALVATDRRTSGAQLEDQGIELKGGQRLREVLGDRGHVNLTSFNRTVLITGEVPTAEDKAAIERAIGQVDNVRGVVNELGIGPVSSIGSRSNDGLITTKVKGRFVEAQDLFSNAVKVVTERGIVYLMGRVTEREAKRATDLARGTTGVQKVVTVFDLVSEEELARIGAPAPSTNVTPTKP</sequence>
<gene>
    <name evidence="4" type="ORF">JI742_01585</name>
</gene>
<dbReference type="InterPro" id="IPR007055">
    <property type="entry name" value="BON_dom"/>
</dbReference>
<keyword evidence="1 2" id="KW-0732">Signal</keyword>
<organism evidence="4 5">
    <name type="scientific">Aquariibacter lacus</name>
    <dbReference type="NCBI Taxonomy" id="2801332"/>
    <lineage>
        <taxon>Bacteria</taxon>
        <taxon>Pseudomonadati</taxon>
        <taxon>Pseudomonadota</taxon>
        <taxon>Betaproteobacteria</taxon>
        <taxon>Burkholderiales</taxon>
        <taxon>Sphaerotilaceae</taxon>
        <taxon>Aquariibacter</taxon>
    </lineage>
</organism>
<dbReference type="Gene3D" id="3.40.1520.20">
    <property type="match status" value="1"/>
</dbReference>
<dbReference type="PANTHER" id="PTHR34606">
    <property type="entry name" value="BON DOMAIN-CONTAINING PROTEIN"/>
    <property type="match status" value="1"/>
</dbReference>
<dbReference type="Proteomes" id="UP000643207">
    <property type="component" value="Unassembled WGS sequence"/>
</dbReference>
<dbReference type="SMART" id="SM00749">
    <property type="entry name" value="BON"/>
    <property type="match status" value="2"/>
</dbReference>
<dbReference type="PROSITE" id="PS51257">
    <property type="entry name" value="PROKAR_LIPOPROTEIN"/>
    <property type="match status" value="1"/>
</dbReference>
<dbReference type="InterPro" id="IPR014004">
    <property type="entry name" value="Transpt-assoc_nodulatn_dom_bac"/>
</dbReference>
<feature type="domain" description="BON" evidence="3">
    <location>
        <begin position="127"/>
        <end position="194"/>
    </location>
</feature>
<accession>A0A9X0XBS1</accession>
<keyword evidence="5" id="KW-1185">Reference proteome</keyword>
<dbReference type="AlphaFoldDB" id="A0A9X0XBS1"/>
<evidence type="ECO:0000256" key="1">
    <source>
        <dbReference type="ARBA" id="ARBA00022729"/>
    </source>
</evidence>
<dbReference type="PANTHER" id="PTHR34606:SF4">
    <property type="entry name" value="OUTER MEMBRANE LIPOPROTEIN DOLP"/>
    <property type="match status" value="1"/>
</dbReference>
<protein>
    <submittedName>
        <fullName evidence="4">BON domain-containing protein</fullName>
    </submittedName>
</protein>
<name>A0A9X0XBS1_9BURK</name>
<dbReference type="Pfam" id="PF04972">
    <property type="entry name" value="BON"/>
    <property type="match status" value="2"/>
</dbReference>
<comment type="caution">
    <text evidence="4">The sequence shown here is derived from an EMBL/GenBank/DDBJ whole genome shotgun (WGS) entry which is preliminary data.</text>
</comment>
<proteinExistence type="predicted"/>
<reference evidence="4 5" key="1">
    <citation type="submission" date="2021-01" db="EMBL/GenBank/DDBJ databases">
        <title>Piscinibacter sp. Jin2 Genome sequencing and assembly.</title>
        <authorList>
            <person name="Kim I."/>
        </authorList>
    </citation>
    <scope>NUCLEOTIDE SEQUENCE [LARGE SCALE GENOMIC DNA]</scope>
    <source>
        <strain evidence="4 5">Jin2</strain>
    </source>
</reference>
<evidence type="ECO:0000256" key="2">
    <source>
        <dbReference type="SAM" id="SignalP"/>
    </source>
</evidence>
<dbReference type="InterPro" id="IPR051686">
    <property type="entry name" value="Lipoprotein_DolP"/>
</dbReference>
<evidence type="ECO:0000259" key="3">
    <source>
        <dbReference type="PROSITE" id="PS50914"/>
    </source>
</evidence>
<feature type="chain" id="PRO_5040999235" evidence="2">
    <location>
        <begin position="25"/>
        <end position="215"/>
    </location>
</feature>
<dbReference type="PROSITE" id="PS50914">
    <property type="entry name" value="BON"/>
    <property type="match status" value="1"/>
</dbReference>